<dbReference type="EMBL" id="JAIWYP010000014">
    <property type="protein sequence ID" value="KAH3709408.1"/>
    <property type="molecule type" value="Genomic_DNA"/>
</dbReference>
<comment type="caution">
    <text evidence="2">The sequence shown here is derived from an EMBL/GenBank/DDBJ whole genome shotgun (WGS) entry which is preliminary data.</text>
</comment>
<sequence>MPPSCPPAPRSSRESGWRSRNELKTGRRKRERRYTTQRNPSDKSDKVISHHYYANDALNDQSKKLVVFNIQVT</sequence>
<dbReference type="AlphaFoldDB" id="A0A9D3YYD4"/>
<evidence type="ECO:0000313" key="2">
    <source>
        <dbReference type="EMBL" id="KAH3709408.1"/>
    </source>
</evidence>
<reference evidence="2" key="1">
    <citation type="journal article" date="2019" name="bioRxiv">
        <title>The Genome of the Zebra Mussel, Dreissena polymorpha: A Resource for Invasive Species Research.</title>
        <authorList>
            <person name="McCartney M.A."/>
            <person name="Auch B."/>
            <person name="Kono T."/>
            <person name="Mallez S."/>
            <person name="Zhang Y."/>
            <person name="Obille A."/>
            <person name="Becker A."/>
            <person name="Abrahante J.E."/>
            <person name="Garbe J."/>
            <person name="Badalamenti J.P."/>
            <person name="Herman A."/>
            <person name="Mangelson H."/>
            <person name="Liachko I."/>
            <person name="Sullivan S."/>
            <person name="Sone E.D."/>
            <person name="Koren S."/>
            <person name="Silverstein K.A.T."/>
            <person name="Beckman K.B."/>
            <person name="Gohl D.M."/>
        </authorList>
    </citation>
    <scope>NUCLEOTIDE SEQUENCE</scope>
    <source>
        <strain evidence="2">Duluth1</strain>
        <tissue evidence="2">Whole animal</tissue>
    </source>
</reference>
<evidence type="ECO:0000313" key="3">
    <source>
        <dbReference type="Proteomes" id="UP000828390"/>
    </source>
</evidence>
<dbReference type="Proteomes" id="UP000828390">
    <property type="component" value="Unassembled WGS sequence"/>
</dbReference>
<feature type="region of interest" description="Disordered" evidence="1">
    <location>
        <begin position="1"/>
        <end position="46"/>
    </location>
</feature>
<feature type="compositionally biased region" description="Basic and acidic residues" evidence="1">
    <location>
        <begin position="11"/>
        <end position="25"/>
    </location>
</feature>
<reference evidence="2" key="2">
    <citation type="submission" date="2020-11" db="EMBL/GenBank/DDBJ databases">
        <authorList>
            <person name="McCartney M.A."/>
            <person name="Auch B."/>
            <person name="Kono T."/>
            <person name="Mallez S."/>
            <person name="Becker A."/>
            <person name="Gohl D.M."/>
            <person name="Silverstein K.A.T."/>
            <person name="Koren S."/>
            <person name="Bechman K.B."/>
            <person name="Herman A."/>
            <person name="Abrahante J.E."/>
            <person name="Garbe J."/>
        </authorList>
    </citation>
    <scope>NUCLEOTIDE SEQUENCE</scope>
    <source>
        <strain evidence="2">Duluth1</strain>
        <tissue evidence="2">Whole animal</tissue>
    </source>
</reference>
<accession>A0A9D3YYD4</accession>
<protein>
    <submittedName>
        <fullName evidence="2">Uncharacterized protein</fullName>
    </submittedName>
</protein>
<evidence type="ECO:0000256" key="1">
    <source>
        <dbReference type="SAM" id="MobiDB-lite"/>
    </source>
</evidence>
<organism evidence="2 3">
    <name type="scientific">Dreissena polymorpha</name>
    <name type="common">Zebra mussel</name>
    <name type="synonym">Mytilus polymorpha</name>
    <dbReference type="NCBI Taxonomy" id="45954"/>
    <lineage>
        <taxon>Eukaryota</taxon>
        <taxon>Metazoa</taxon>
        <taxon>Spiralia</taxon>
        <taxon>Lophotrochozoa</taxon>
        <taxon>Mollusca</taxon>
        <taxon>Bivalvia</taxon>
        <taxon>Autobranchia</taxon>
        <taxon>Heteroconchia</taxon>
        <taxon>Euheterodonta</taxon>
        <taxon>Imparidentia</taxon>
        <taxon>Neoheterodontei</taxon>
        <taxon>Myida</taxon>
        <taxon>Dreissenoidea</taxon>
        <taxon>Dreissenidae</taxon>
        <taxon>Dreissena</taxon>
    </lineage>
</organism>
<proteinExistence type="predicted"/>
<gene>
    <name evidence="2" type="ORF">DPMN_068871</name>
</gene>
<name>A0A9D3YYD4_DREPO</name>
<keyword evidence="3" id="KW-1185">Reference proteome</keyword>